<name>A0ACC3SI68_9PEZI</name>
<comment type="caution">
    <text evidence="1">The sequence shown here is derived from an EMBL/GenBank/DDBJ whole genome shotgun (WGS) entry which is preliminary data.</text>
</comment>
<gene>
    <name evidence="1" type="ORF">M8818_002384</name>
</gene>
<organism evidence="1 2">
    <name type="scientific">Zalaria obscura</name>
    <dbReference type="NCBI Taxonomy" id="2024903"/>
    <lineage>
        <taxon>Eukaryota</taxon>
        <taxon>Fungi</taxon>
        <taxon>Dikarya</taxon>
        <taxon>Ascomycota</taxon>
        <taxon>Pezizomycotina</taxon>
        <taxon>Dothideomycetes</taxon>
        <taxon>Dothideomycetidae</taxon>
        <taxon>Dothideales</taxon>
        <taxon>Zalariaceae</taxon>
        <taxon>Zalaria</taxon>
    </lineage>
</organism>
<accession>A0ACC3SI68</accession>
<evidence type="ECO:0000313" key="2">
    <source>
        <dbReference type="Proteomes" id="UP001320706"/>
    </source>
</evidence>
<sequence>MVIACCTMRGHTEIANRQSEAIKELAAVKAEIQKLTSLSLEVRRARNDAEENGESEELIQATQRDCDAIRQTKDVLMKFQSVDEYVAKAAGADNVDMDIGKISADESNNISAGLTNVERVLNLKYKQGDITAGKNNTIKVGWHNER</sequence>
<proteinExistence type="predicted"/>
<evidence type="ECO:0000313" key="1">
    <source>
        <dbReference type="EMBL" id="KAK8214801.1"/>
    </source>
</evidence>
<protein>
    <submittedName>
        <fullName evidence="1">Uncharacterized protein</fullName>
    </submittedName>
</protein>
<keyword evidence="2" id="KW-1185">Reference proteome</keyword>
<reference evidence="1" key="1">
    <citation type="submission" date="2024-02" db="EMBL/GenBank/DDBJ databases">
        <title>Metagenome Assembled Genome of Zalaria obscura JY119.</title>
        <authorList>
            <person name="Vighnesh L."/>
            <person name="Jagadeeshwari U."/>
            <person name="Venkata Ramana C."/>
            <person name="Sasikala C."/>
        </authorList>
    </citation>
    <scope>NUCLEOTIDE SEQUENCE</scope>
    <source>
        <strain evidence="1">JY119</strain>
    </source>
</reference>
<dbReference type="Proteomes" id="UP001320706">
    <property type="component" value="Unassembled WGS sequence"/>
</dbReference>
<dbReference type="EMBL" id="JAMKPW020000010">
    <property type="protein sequence ID" value="KAK8214801.1"/>
    <property type="molecule type" value="Genomic_DNA"/>
</dbReference>